<proteinExistence type="predicted"/>
<gene>
    <name evidence="1" type="ORF">C8N24_6492</name>
</gene>
<evidence type="ECO:0000313" key="1">
    <source>
        <dbReference type="EMBL" id="RKQ84862.1"/>
    </source>
</evidence>
<reference evidence="1 2" key="1">
    <citation type="submission" date="2018-10" db="EMBL/GenBank/DDBJ databases">
        <title>Genomic Encyclopedia of Archaeal and Bacterial Type Strains, Phase II (KMG-II): from individual species to whole genera.</title>
        <authorList>
            <person name="Goeker M."/>
        </authorList>
    </citation>
    <scope>NUCLEOTIDE SEQUENCE [LARGE SCALE GENOMIC DNA]</scope>
    <source>
        <strain evidence="1 2">DSM 14954</strain>
    </source>
</reference>
<protein>
    <submittedName>
        <fullName evidence="1">Uncharacterized protein</fullName>
    </submittedName>
</protein>
<organism evidence="1 2">
    <name type="scientific">Solirubrobacter pauli</name>
    <dbReference type="NCBI Taxonomy" id="166793"/>
    <lineage>
        <taxon>Bacteria</taxon>
        <taxon>Bacillati</taxon>
        <taxon>Actinomycetota</taxon>
        <taxon>Thermoleophilia</taxon>
        <taxon>Solirubrobacterales</taxon>
        <taxon>Solirubrobacteraceae</taxon>
        <taxon>Solirubrobacter</taxon>
    </lineage>
</organism>
<dbReference type="Proteomes" id="UP000278962">
    <property type="component" value="Unassembled WGS sequence"/>
</dbReference>
<dbReference type="AlphaFoldDB" id="A0A660KWM9"/>
<dbReference type="EMBL" id="RBIL01000003">
    <property type="protein sequence ID" value="RKQ84862.1"/>
    <property type="molecule type" value="Genomic_DNA"/>
</dbReference>
<name>A0A660KWM9_9ACTN</name>
<accession>A0A660KWM9</accession>
<sequence length="36" mass="3596">MLGDPSAASCEGDVCAVPVAAQPAERPPAEPDADEE</sequence>
<evidence type="ECO:0000313" key="2">
    <source>
        <dbReference type="Proteomes" id="UP000278962"/>
    </source>
</evidence>
<keyword evidence="2" id="KW-1185">Reference proteome</keyword>
<comment type="caution">
    <text evidence="1">The sequence shown here is derived from an EMBL/GenBank/DDBJ whole genome shotgun (WGS) entry which is preliminary data.</text>
</comment>